<comment type="caution">
    <text evidence="5">The sequence shown here is derived from an EMBL/GenBank/DDBJ whole genome shotgun (WGS) entry which is preliminary data.</text>
</comment>
<evidence type="ECO:0000256" key="2">
    <source>
        <dbReference type="ARBA" id="ARBA00023125"/>
    </source>
</evidence>
<keyword evidence="3" id="KW-0804">Transcription</keyword>
<name>A0ABP7BVC8_9ACTN</name>
<evidence type="ECO:0000313" key="5">
    <source>
        <dbReference type="EMBL" id="GAA3670807.1"/>
    </source>
</evidence>
<evidence type="ECO:0000259" key="4">
    <source>
        <dbReference type="SMART" id="SM00418"/>
    </source>
</evidence>
<dbReference type="PANTHER" id="PTHR38465">
    <property type="entry name" value="HTH-TYPE TRANSCRIPTIONAL REGULATOR MJ1563-RELATED"/>
    <property type="match status" value="1"/>
</dbReference>
<sequence length="162" mass="18200">MATAHAALRDPQAVRELERRLTEVMWGMPAMAARVLVCLFISDTGNLTVAELVERLRVSPASISKGVGWLEHLGLVRRERDNRRERYIIDDEVWYRTWLVGTRSMAQWAGTVAEGIDVLGAHTPAGTRLRTASRFFQVLSDDMAHAAEHYRQTFADGADIPP</sequence>
<keyword evidence="6" id="KW-1185">Reference proteome</keyword>
<dbReference type="Gene3D" id="1.10.10.10">
    <property type="entry name" value="Winged helix-like DNA-binding domain superfamily/Winged helix DNA-binding domain"/>
    <property type="match status" value="1"/>
</dbReference>
<dbReference type="SMART" id="SM00418">
    <property type="entry name" value="HTH_ARSR"/>
    <property type="match status" value="1"/>
</dbReference>
<evidence type="ECO:0000313" key="6">
    <source>
        <dbReference type="Proteomes" id="UP001500902"/>
    </source>
</evidence>
<organism evidence="5 6">
    <name type="scientific">Nonomuraea antimicrobica</name>
    <dbReference type="NCBI Taxonomy" id="561173"/>
    <lineage>
        <taxon>Bacteria</taxon>
        <taxon>Bacillati</taxon>
        <taxon>Actinomycetota</taxon>
        <taxon>Actinomycetes</taxon>
        <taxon>Streptosporangiales</taxon>
        <taxon>Streptosporangiaceae</taxon>
        <taxon>Nonomuraea</taxon>
    </lineage>
</organism>
<keyword evidence="2" id="KW-0238">DNA-binding</keyword>
<dbReference type="SUPFAM" id="SSF46785">
    <property type="entry name" value="Winged helix' DNA-binding domain"/>
    <property type="match status" value="1"/>
</dbReference>
<dbReference type="Pfam" id="PF12802">
    <property type="entry name" value="MarR_2"/>
    <property type="match status" value="1"/>
</dbReference>
<dbReference type="InterPro" id="IPR036390">
    <property type="entry name" value="WH_DNA-bd_sf"/>
</dbReference>
<protein>
    <recommendedName>
        <fullName evidence="4">HTH arsR-type domain-containing protein</fullName>
    </recommendedName>
</protein>
<reference evidence="6" key="1">
    <citation type="journal article" date="2019" name="Int. J. Syst. Evol. Microbiol.">
        <title>The Global Catalogue of Microorganisms (GCM) 10K type strain sequencing project: providing services to taxonomists for standard genome sequencing and annotation.</title>
        <authorList>
            <consortium name="The Broad Institute Genomics Platform"/>
            <consortium name="The Broad Institute Genome Sequencing Center for Infectious Disease"/>
            <person name="Wu L."/>
            <person name="Ma J."/>
        </authorList>
    </citation>
    <scope>NUCLEOTIDE SEQUENCE [LARGE SCALE GENOMIC DNA]</scope>
    <source>
        <strain evidence="6">JCM 16904</strain>
    </source>
</reference>
<accession>A0ABP7BVC8</accession>
<dbReference type="InterPro" id="IPR036388">
    <property type="entry name" value="WH-like_DNA-bd_sf"/>
</dbReference>
<feature type="domain" description="HTH arsR-type" evidence="4">
    <location>
        <begin position="27"/>
        <end position="104"/>
    </location>
</feature>
<keyword evidence="1" id="KW-0805">Transcription regulation</keyword>
<dbReference type="InterPro" id="IPR052362">
    <property type="entry name" value="HTH-GbsR_regulator"/>
</dbReference>
<proteinExistence type="predicted"/>
<evidence type="ECO:0000256" key="3">
    <source>
        <dbReference type="ARBA" id="ARBA00023163"/>
    </source>
</evidence>
<dbReference type="EMBL" id="BAAAZP010000075">
    <property type="protein sequence ID" value="GAA3670807.1"/>
    <property type="molecule type" value="Genomic_DNA"/>
</dbReference>
<dbReference type="InterPro" id="IPR000835">
    <property type="entry name" value="HTH_MarR-typ"/>
</dbReference>
<evidence type="ECO:0000256" key="1">
    <source>
        <dbReference type="ARBA" id="ARBA00023015"/>
    </source>
</evidence>
<dbReference type="Proteomes" id="UP001500902">
    <property type="component" value="Unassembled WGS sequence"/>
</dbReference>
<dbReference type="InterPro" id="IPR001845">
    <property type="entry name" value="HTH_ArsR_DNA-bd_dom"/>
</dbReference>
<dbReference type="PANTHER" id="PTHR38465:SF2">
    <property type="entry name" value="HTH-TYPE TRANSCRIPTIONAL REGULATOR MMPR5"/>
    <property type="match status" value="1"/>
</dbReference>
<gene>
    <name evidence="5" type="ORF">GCM10022224_038800</name>
</gene>